<evidence type="ECO:0000313" key="3">
    <source>
        <dbReference type="EMBL" id="CAA7028561.1"/>
    </source>
</evidence>
<dbReference type="EMBL" id="CACVBM020001070">
    <property type="protein sequence ID" value="CAA7028561.1"/>
    <property type="molecule type" value="Genomic_DNA"/>
</dbReference>
<evidence type="ECO:0000313" key="4">
    <source>
        <dbReference type="Proteomes" id="UP000467841"/>
    </source>
</evidence>
<name>A0A6D2II42_9BRAS</name>
<feature type="compositionally biased region" description="Acidic residues" evidence="1">
    <location>
        <begin position="217"/>
        <end position="228"/>
    </location>
</feature>
<proteinExistence type="predicted"/>
<keyword evidence="4" id="KW-1185">Reference proteome</keyword>
<dbReference type="OrthoDB" id="1750933at2759"/>
<dbReference type="Pfam" id="PF03078">
    <property type="entry name" value="ATHILA"/>
    <property type="match status" value="2"/>
</dbReference>
<evidence type="ECO:0000256" key="1">
    <source>
        <dbReference type="SAM" id="MobiDB-lite"/>
    </source>
</evidence>
<accession>A0A6D2II42</accession>
<feature type="compositionally biased region" description="Acidic residues" evidence="1">
    <location>
        <begin position="191"/>
        <end position="203"/>
    </location>
</feature>
<feature type="domain" description="Arabidopsis retrotransposon Orf1 C-terminal" evidence="2">
    <location>
        <begin position="325"/>
        <end position="404"/>
    </location>
</feature>
<feature type="region of interest" description="Disordered" evidence="1">
    <location>
        <begin position="86"/>
        <end position="229"/>
    </location>
</feature>
<dbReference type="AlphaFoldDB" id="A0A6D2II42"/>
<reference evidence="3" key="1">
    <citation type="submission" date="2020-01" db="EMBL/GenBank/DDBJ databases">
        <authorList>
            <person name="Mishra B."/>
        </authorList>
    </citation>
    <scope>NUCLEOTIDE SEQUENCE [LARGE SCALE GENOMIC DNA]</scope>
</reference>
<comment type="caution">
    <text evidence="3">The sequence shown here is derived from an EMBL/GenBank/DDBJ whole genome shotgun (WGS) entry which is preliminary data.</text>
</comment>
<protein>
    <recommendedName>
        <fullName evidence="2">Arabidopsis retrotransposon Orf1 C-terminal domain-containing protein</fullName>
    </recommendedName>
</protein>
<feature type="region of interest" description="Disordered" evidence="1">
    <location>
        <begin position="19"/>
        <end position="72"/>
    </location>
</feature>
<dbReference type="Proteomes" id="UP000467841">
    <property type="component" value="Unassembled WGS sequence"/>
</dbReference>
<feature type="compositionally biased region" description="Basic and acidic residues" evidence="1">
    <location>
        <begin position="153"/>
        <end position="167"/>
    </location>
</feature>
<sequence length="404" mass="45772">MRKAPCVLDEESLQALFDEPLGSAQKEGEDAASKALVGEKRKNPSAQIRYKGRSRPFSRAKALVTSEQSRDPTKLKELLSQVLTITLDGDKGASSTDSSIELETKATRSSSTTRPRDSNSRRNKFKMFRGEGSKASFTKEEITRGARRMLKTLTKEDEEGRRTKRTNDPISSESELGEFEIGLNHGRGESDDSSNEEGEEVNQEIEGSEHESNENVPMEEAESEEEEHELPMYQEHYNALFSMDFVETKYPHDDTMRALGIFEDVELVLKNMRLGKFFSHRMESYKELTCDFLASMRFHKYGELDRAELDLGMDNILGKRRKEGFSSSRSKAAQIRSPVLRYVHKALANTFFARKATGTINEGEVKILDMGIKPIISRTKDGKKIRGDRIHAENLMPLLEQLLS</sequence>
<dbReference type="InterPro" id="IPR004312">
    <property type="entry name" value="ATHILA_Orf1_C"/>
</dbReference>
<gene>
    <name evidence="3" type="ORF">MERR_LOCUS15796</name>
</gene>
<feature type="domain" description="Arabidopsis retrotransposon Orf1 C-terminal" evidence="2">
    <location>
        <begin position="191"/>
        <end position="310"/>
    </location>
</feature>
<feature type="compositionally biased region" description="Basic and acidic residues" evidence="1">
    <location>
        <begin position="26"/>
        <end position="42"/>
    </location>
</feature>
<feature type="compositionally biased region" description="Basic and acidic residues" evidence="1">
    <location>
        <begin position="128"/>
        <end position="144"/>
    </location>
</feature>
<evidence type="ECO:0000259" key="2">
    <source>
        <dbReference type="Pfam" id="PF03078"/>
    </source>
</evidence>
<organism evidence="3 4">
    <name type="scientific">Microthlaspi erraticum</name>
    <dbReference type="NCBI Taxonomy" id="1685480"/>
    <lineage>
        <taxon>Eukaryota</taxon>
        <taxon>Viridiplantae</taxon>
        <taxon>Streptophyta</taxon>
        <taxon>Embryophyta</taxon>
        <taxon>Tracheophyta</taxon>
        <taxon>Spermatophyta</taxon>
        <taxon>Magnoliopsida</taxon>
        <taxon>eudicotyledons</taxon>
        <taxon>Gunneridae</taxon>
        <taxon>Pentapetalae</taxon>
        <taxon>rosids</taxon>
        <taxon>malvids</taxon>
        <taxon>Brassicales</taxon>
        <taxon>Brassicaceae</taxon>
        <taxon>Coluteocarpeae</taxon>
        <taxon>Microthlaspi</taxon>
    </lineage>
</organism>